<dbReference type="Gene3D" id="3.10.10.10">
    <property type="entry name" value="HIV Type 1 Reverse Transcriptase, subunit A, domain 1"/>
    <property type="match status" value="1"/>
</dbReference>
<proteinExistence type="inferred from homology"/>
<dbReference type="AlphaFoldDB" id="A0A9Q1IYI4"/>
<dbReference type="InterPro" id="IPR043502">
    <property type="entry name" value="DNA/RNA_pol_sf"/>
</dbReference>
<dbReference type="PANTHER" id="PTHR37984:SF14">
    <property type="entry name" value="RIBONUCLEASE H"/>
    <property type="match status" value="1"/>
</dbReference>
<dbReference type="EC" id="3.1.26.4" evidence="2"/>
<dbReference type="Gene3D" id="3.30.70.270">
    <property type="match status" value="1"/>
</dbReference>
<dbReference type="Proteomes" id="UP001152622">
    <property type="component" value="Chromosome 5"/>
</dbReference>
<dbReference type="SUPFAM" id="SSF56672">
    <property type="entry name" value="DNA/RNA polymerases"/>
    <property type="match status" value="1"/>
</dbReference>
<evidence type="ECO:0000313" key="4">
    <source>
        <dbReference type="EMBL" id="KAJ8359206.1"/>
    </source>
</evidence>
<evidence type="ECO:0000259" key="3">
    <source>
        <dbReference type="Pfam" id="PF00078"/>
    </source>
</evidence>
<dbReference type="PANTHER" id="PTHR37984">
    <property type="entry name" value="PROTEIN CBG26694"/>
    <property type="match status" value="1"/>
</dbReference>
<dbReference type="EMBL" id="JAINUF010000005">
    <property type="protein sequence ID" value="KAJ8359206.1"/>
    <property type="molecule type" value="Genomic_DNA"/>
</dbReference>
<dbReference type="InterPro" id="IPR050951">
    <property type="entry name" value="Retrovirus_Pol_polyprotein"/>
</dbReference>
<dbReference type="CDD" id="cd01647">
    <property type="entry name" value="RT_LTR"/>
    <property type="match status" value="1"/>
</dbReference>
<reference evidence="4" key="1">
    <citation type="journal article" date="2023" name="Science">
        <title>Genome structures resolve the early diversification of teleost fishes.</title>
        <authorList>
            <person name="Parey E."/>
            <person name="Louis A."/>
            <person name="Montfort J."/>
            <person name="Bouchez O."/>
            <person name="Roques C."/>
            <person name="Iampietro C."/>
            <person name="Lluch J."/>
            <person name="Castinel A."/>
            <person name="Donnadieu C."/>
            <person name="Desvignes T."/>
            <person name="Floi Bucao C."/>
            <person name="Jouanno E."/>
            <person name="Wen M."/>
            <person name="Mejri S."/>
            <person name="Dirks R."/>
            <person name="Jansen H."/>
            <person name="Henkel C."/>
            <person name="Chen W.J."/>
            <person name="Zahm M."/>
            <person name="Cabau C."/>
            <person name="Klopp C."/>
            <person name="Thompson A.W."/>
            <person name="Robinson-Rechavi M."/>
            <person name="Braasch I."/>
            <person name="Lecointre G."/>
            <person name="Bobe J."/>
            <person name="Postlethwait J.H."/>
            <person name="Berthelot C."/>
            <person name="Roest Crollius H."/>
            <person name="Guiguen Y."/>
        </authorList>
    </citation>
    <scope>NUCLEOTIDE SEQUENCE</scope>
    <source>
        <strain evidence="4">WJC10195</strain>
    </source>
</reference>
<dbReference type="InterPro" id="IPR043128">
    <property type="entry name" value="Rev_trsase/Diguanyl_cyclase"/>
</dbReference>
<organism evidence="4 5">
    <name type="scientific">Synaphobranchus kaupii</name>
    <name type="common">Kaup's arrowtooth eel</name>
    <dbReference type="NCBI Taxonomy" id="118154"/>
    <lineage>
        <taxon>Eukaryota</taxon>
        <taxon>Metazoa</taxon>
        <taxon>Chordata</taxon>
        <taxon>Craniata</taxon>
        <taxon>Vertebrata</taxon>
        <taxon>Euteleostomi</taxon>
        <taxon>Actinopterygii</taxon>
        <taxon>Neopterygii</taxon>
        <taxon>Teleostei</taxon>
        <taxon>Anguilliformes</taxon>
        <taxon>Synaphobranchidae</taxon>
        <taxon>Synaphobranchus</taxon>
    </lineage>
</organism>
<sequence>MPQLNGRTVKMELDTVKKNGTVRVCGDFKVTINPVLKAEQYPLPRIEDILSGGQQFTKVNLGEAYLQMEMQDDSKVFLTINTLKGLYHYNRLVFGVASASDIWQCAMDQVLQGVPGTQCYLDDIIETGANDEEHLENLQKLLKRLEDYGL</sequence>
<evidence type="ECO:0000256" key="2">
    <source>
        <dbReference type="ARBA" id="ARBA00012180"/>
    </source>
</evidence>
<name>A0A9Q1IYI4_SYNKA</name>
<keyword evidence="5" id="KW-1185">Reference proteome</keyword>
<gene>
    <name evidence="4" type="ORF">SKAU_G00157310</name>
</gene>
<dbReference type="GO" id="GO:0004523">
    <property type="term" value="F:RNA-DNA hybrid ribonuclease activity"/>
    <property type="evidence" value="ECO:0007669"/>
    <property type="project" value="UniProtKB-EC"/>
</dbReference>
<accession>A0A9Q1IYI4</accession>
<dbReference type="Pfam" id="PF00078">
    <property type="entry name" value="RVT_1"/>
    <property type="match status" value="1"/>
</dbReference>
<dbReference type="OrthoDB" id="775972at2759"/>
<feature type="domain" description="Reverse transcriptase" evidence="3">
    <location>
        <begin position="20"/>
        <end position="150"/>
    </location>
</feature>
<comment type="similarity">
    <text evidence="1">Belongs to the beta type-B retroviral polymerase family. HERV class-II K(HML-2) pol subfamily.</text>
</comment>
<dbReference type="InterPro" id="IPR000477">
    <property type="entry name" value="RT_dom"/>
</dbReference>
<evidence type="ECO:0000313" key="5">
    <source>
        <dbReference type="Proteomes" id="UP001152622"/>
    </source>
</evidence>
<comment type="caution">
    <text evidence="4">The sequence shown here is derived from an EMBL/GenBank/DDBJ whole genome shotgun (WGS) entry which is preliminary data.</text>
</comment>
<protein>
    <recommendedName>
        <fullName evidence="2">ribonuclease H</fullName>
        <ecNumber evidence="2">3.1.26.4</ecNumber>
    </recommendedName>
</protein>
<evidence type="ECO:0000256" key="1">
    <source>
        <dbReference type="ARBA" id="ARBA00010879"/>
    </source>
</evidence>